<accession>A0A6L6X8M4</accession>
<dbReference type="RefSeq" id="WP_157169281.1">
    <property type="nucleotide sequence ID" value="NZ_WPNZ01000031.1"/>
</dbReference>
<dbReference type="Proteomes" id="UP000483802">
    <property type="component" value="Unassembled WGS sequence"/>
</dbReference>
<reference evidence="1 2" key="1">
    <citation type="submission" date="2019-11" db="EMBL/GenBank/DDBJ databases">
        <title>Streptomyces typhae sp. nov., a novel endophytic actinomycete isolated from the root of cattail pollen (Typha angustifolia L.).</title>
        <authorList>
            <person name="Peng C."/>
        </authorList>
    </citation>
    <scope>NUCLEOTIDE SEQUENCE [LARGE SCALE GENOMIC DNA]</scope>
    <source>
        <strain evidence="2">p1417</strain>
    </source>
</reference>
<dbReference type="AlphaFoldDB" id="A0A6L6X8M4"/>
<dbReference type="EMBL" id="WPNZ01000031">
    <property type="protein sequence ID" value="MVO90265.1"/>
    <property type="molecule type" value="Genomic_DNA"/>
</dbReference>
<keyword evidence="2" id="KW-1185">Reference proteome</keyword>
<sequence>MPISVARPSCRAGYRPTITDQFLAFHAAHPYVYRALEELTAERLAACATRIGLKELFEALRRRLPQGLRGLNNNYTALYARQLVADHPEWASAFELRRRRTP</sequence>
<name>A0A6L6X8M4_9ACTN</name>
<proteinExistence type="predicted"/>
<evidence type="ECO:0000313" key="2">
    <source>
        <dbReference type="Proteomes" id="UP000483802"/>
    </source>
</evidence>
<protein>
    <submittedName>
        <fullName evidence="1">Uncharacterized protein</fullName>
    </submittedName>
</protein>
<gene>
    <name evidence="1" type="ORF">GPA10_37330</name>
</gene>
<organism evidence="1 2">
    <name type="scientific">Streptomyces typhae</name>
    <dbReference type="NCBI Taxonomy" id="2681492"/>
    <lineage>
        <taxon>Bacteria</taxon>
        <taxon>Bacillati</taxon>
        <taxon>Actinomycetota</taxon>
        <taxon>Actinomycetes</taxon>
        <taxon>Kitasatosporales</taxon>
        <taxon>Streptomycetaceae</taxon>
        <taxon>Streptomyces</taxon>
    </lineage>
</organism>
<evidence type="ECO:0000313" key="1">
    <source>
        <dbReference type="EMBL" id="MVO90265.1"/>
    </source>
</evidence>
<comment type="caution">
    <text evidence="1">The sequence shown here is derived from an EMBL/GenBank/DDBJ whole genome shotgun (WGS) entry which is preliminary data.</text>
</comment>